<gene>
    <name evidence="6" type="ORF">CRM82_10800</name>
</gene>
<comment type="caution">
    <text evidence="6">The sequence shown here is derived from an EMBL/GenBank/DDBJ whole genome shotgun (WGS) entry which is preliminary data.</text>
</comment>
<protein>
    <submittedName>
        <fullName evidence="6">GntR family transcriptional regulator</fullName>
    </submittedName>
</protein>
<dbReference type="GeneID" id="80801095"/>
<dbReference type="CDD" id="cd07377">
    <property type="entry name" value="WHTH_GntR"/>
    <property type="match status" value="1"/>
</dbReference>
<dbReference type="InterPro" id="IPR000524">
    <property type="entry name" value="Tscrpt_reg_HTH_GntR"/>
</dbReference>
<sequence length="179" mass="19116">MTSQTIQPHSLCIAIAGKLRERILSHQIPPGSDINDGALAQEFGVSRTPVREAMKLLCQEGLLTAVPRRGMRVTQLTPAQVLEAQQLCSLLAAHLAQLERQPHAASTVLTRQLHAVAQARLRLAQGHAGGAPWGQAFGRPPGTAPLPASVFPHIPTPQLPPQPPTQQQPEPQPLPSTAL</sequence>
<dbReference type="RefSeq" id="WP_083520383.1">
    <property type="nucleotide sequence ID" value="NZ_PDEA01000001.1"/>
</dbReference>
<evidence type="ECO:0000256" key="4">
    <source>
        <dbReference type="SAM" id="MobiDB-lite"/>
    </source>
</evidence>
<dbReference type="Proteomes" id="UP000220246">
    <property type="component" value="Unassembled WGS sequence"/>
</dbReference>
<evidence type="ECO:0000259" key="5">
    <source>
        <dbReference type="PROSITE" id="PS50949"/>
    </source>
</evidence>
<dbReference type="SMART" id="SM00345">
    <property type="entry name" value="HTH_GNTR"/>
    <property type="match status" value="1"/>
</dbReference>
<dbReference type="GO" id="GO:0003700">
    <property type="term" value="F:DNA-binding transcription factor activity"/>
    <property type="evidence" value="ECO:0007669"/>
    <property type="project" value="InterPro"/>
</dbReference>
<feature type="region of interest" description="Disordered" evidence="4">
    <location>
        <begin position="132"/>
        <end position="179"/>
    </location>
</feature>
<keyword evidence="1" id="KW-0805">Transcription regulation</keyword>
<reference evidence="7" key="1">
    <citation type="submission" date="2017-09" db="EMBL/GenBank/DDBJ databases">
        <title>FDA dAtabase for Regulatory Grade micrObial Sequences (FDA-ARGOS): Supporting development and validation of Infectious Disease Dx tests.</title>
        <authorList>
            <person name="Minogue T."/>
            <person name="Wolcott M."/>
            <person name="Wasieloski L."/>
            <person name="Aguilar W."/>
            <person name="Moore D."/>
            <person name="Tallon L."/>
            <person name="Sadzewicz L."/>
            <person name="Ott S."/>
            <person name="Zhao X."/>
            <person name="Nagaraj S."/>
            <person name="Vavikolanu K."/>
            <person name="Aluvathingal J."/>
            <person name="Nadendla S."/>
            <person name="Sichtig H."/>
        </authorList>
    </citation>
    <scope>NUCLEOTIDE SEQUENCE [LARGE SCALE GENOMIC DNA]</scope>
    <source>
        <strain evidence="7">FDAARGOS_394</strain>
    </source>
</reference>
<dbReference type="Gene3D" id="1.10.10.10">
    <property type="entry name" value="Winged helix-like DNA-binding domain superfamily/Winged helix DNA-binding domain"/>
    <property type="match status" value="1"/>
</dbReference>
<dbReference type="PROSITE" id="PS50949">
    <property type="entry name" value="HTH_GNTR"/>
    <property type="match status" value="1"/>
</dbReference>
<keyword evidence="3" id="KW-0804">Transcription</keyword>
<accession>A0A2A7UUZ6</accession>
<dbReference type="OrthoDB" id="9799812at2"/>
<dbReference type="InterPro" id="IPR036390">
    <property type="entry name" value="WH_DNA-bd_sf"/>
</dbReference>
<dbReference type="PANTHER" id="PTHR43537:SF49">
    <property type="entry name" value="TRANSCRIPTIONAL REGULATORY PROTEIN"/>
    <property type="match status" value="1"/>
</dbReference>
<dbReference type="PANTHER" id="PTHR43537">
    <property type="entry name" value="TRANSCRIPTIONAL REGULATOR, GNTR FAMILY"/>
    <property type="match status" value="1"/>
</dbReference>
<proteinExistence type="predicted"/>
<name>A0A2A7UUZ6_COMTR</name>
<dbReference type="EMBL" id="PDEA01000001">
    <property type="protein sequence ID" value="PEH89011.1"/>
    <property type="molecule type" value="Genomic_DNA"/>
</dbReference>
<evidence type="ECO:0000313" key="7">
    <source>
        <dbReference type="Proteomes" id="UP000220246"/>
    </source>
</evidence>
<organism evidence="6 7">
    <name type="scientific">Comamonas terrigena</name>
    <dbReference type="NCBI Taxonomy" id="32013"/>
    <lineage>
        <taxon>Bacteria</taxon>
        <taxon>Pseudomonadati</taxon>
        <taxon>Pseudomonadota</taxon>
        <taxon>Betaproteobacteria</taxon>
        <taxon>Burkholderiales</taxon>
        <taxon>Comamonadaceae</taxon>
        <taxon>Comamonas</taxon>
    </lineage>
</organism>
<dbReference type="GO" id="GO:0003677">
    <property type="term" value="F:DNA binding"/>
    <property type="evidence" value="ECO:0007669"/>
    <property type="project" value="UniProtKB-KW"/>
</dbReference>
<dbReference type="STRING" id="1219032.GCA_001515545_01544"/>
<dbReference type="Pfam" id="PF00392">
    <property type="entry name" value="GntR"/>
    <property type="match status" value="1"/>
</dbReference>
<evidence type="ECO:0000256" key="1">
    <source>
        <dbReference type="ARBA" id="ARBA00023015"/>
    </source>
</evidence>
<evidence type="ECO:0000256" key="2">
    <source>
        <dbReference type="ARBA" id="ARBA00023125"/>
    </source>
</evidence>
<evidence type="ECO:0000256" key="3">
    <source>
        <dbReference type="ARBA" id="ARBA00023163"/>
    </source>
</evidence>
<evidence type="ECO:0000313" key="6">
    <source>
        <dbReference type="EMBL" id="PEH89011.1"/>
    </source>
</evidence>
<keyword evidence="2" id="KW-0238">DNA-binding</keyword>
<feature type="compositionally biased region" description="Pro residues" evidence="4">
    <location>
        <begin position="154"/>
        <end position="179"/>
    </location>
</feature>
<dbReference type="PRINTS" id="PR00035">
    <property type="entry name" value="HTHGNTR"/>
</dbReference>
<dbReference type="AlphaFoldDB" id="A0A2A7UUZ6"/>
<dbReference type="InterPro" id="IPR036388">
    <property type="entry name" value="WH-like_DNA-bd_sf"/>
</dbReference>
<keyword evidence="7" id="KW-1185">Reference proteome</keyword>
<dbReference type="SUPFAM" id="SSF46785">
    <property type="entry name" value="Winged helix' DNA-binding domain"/>
    <property type="match status" value="1"/>
</dbReference>
<feature type="domain" description="HTH gntR-type" evidence="5">
    <location>
        <begin position="9"/>
        <end position="76"/>
    </location>
</feature>